<evidence type="ECO:0008006" key="3">
    <source>
        <dbReference type="Google" id="ProtNLM"/>
    </source>
</evidence>
<proteinExistence type="predicted"/>
<accession>A0A1I2GFL3</accession>
<reference evidence="1 2" key="1">
    <citation type="submission" date="2016-10" db="EMBL/GenBank/DDBJ databases">
        <authorList>
            <person name="de Groot N.N."/>
        </authorList>
    </citation>
    <scope>NUCLEOTIDE SEQUENCE [LARGE SCALE GENOMIC DNA]</scope>
    <source>
        <strain>GEY</strain>
        <strain evidence="2">DSM 9560</strain>
    </source>
</reference>
<dbReference type="OrthoDB" id="762635at2"/>
<keyword evidence="2" id="KW-1185">Reference proteome</keyword>
<dbReference type="Proteomes" id="UP000199513">
    <property type="component" value="Unassembled WGS sequence"/>
</dbReference>
<protein>
    <recommendedName>
        <fullName evidence="3">Lipocalin-like domain-containing protein</fullName>
    </recommendedName>
</protein>
<sequence>MKILNKTIHFLALFVAIGLLTACPKKVTTPKTLLEILSKNWKVSRVLINGQVDNAGNYNNFRLLLQQNGTYAVTVGGAPVSVVINPSNNGKWEIGSGETQIIFDKGTANEFAVTLVEKTESKLTIRFKIPPSINKTEPEYTFEFVPAT</sequence>
<evidence type="ECO:0000313" key="1">
    <source>
        <dbReference type="EMBL" id="SFF16385.1"/>
    </source>
</evidence>
<dbReference type="PROSITE" id="PS51257">
    <property type="entry name" value="PROKAR_LIPOPROTEIN"/>
    <property type="match status" value="1"/>
</dbReference>
<evidence type="ECO:0000313" key="2">
    <source>
        <dbReference type="Proteomes" id="UP000199513"/>
    </source>
</evidence>
<name>A0A1I2GFL3_9BACT</name>
<dbReference type="RefSeq" id="WP_091545203.1">
    <property type="nucleotide sequence ID" value="NZ_FONY01000018.1"/>
</dbReference>
<dbReference type="AlphaFoldDB" id="A0A1I2GFL3"/>
<gene>
    <name evidence="1" type="ORF">SAMN04488541_101852</name>
</gene>
<organism evidence="1 2">
    <name type="scientific">Thermoflexibacter ruber</name>
    <dbReference type="NCBI Taxonomy" id="1003"/>
    <lineage>
        <taxon>Bacteria</taxon>
        <taxon>Pseudomonadati</taxon>
        <taxon>Bacteroidota</taxon>
        <taxon>Cytophagia</taxon>
        <taxon>Cytophagales</taxon>
        <taxon>Thermoflexibacteraceae</taxon>
        <taxon>Thermoflexibacter</taxon>
    </lineage>
</organism>
<dbReference type="EMBL" id="FONY01000018">
    <property type="protein sequence ID" value="SFF16385.1"/>
    <property type="molecule type" value="Genomic_DNA"/>
</dbReference>